<organism evidence="1 2">
    <name type="scientific">Trypanosoma rangeli</name>
    <dbReference type="NCBI Taxonomy" id="5698"/>
    <lineage>
        <taxon>Eukaryota</taxon>
        <taxon>Discoba</taxon>
        <taxon>Euglenozoa</taxon>
        <taxon>Kinetoplastea</taxon>
        <taxon>Metakinetoplastina</taxon>
        <taxon>Trypanosomatida</taxon>
        <taxon>Trypanosomatidae</taxon>
        <taxon>Trypanosoma</taxon>
        <taxon>Herpetosoma</taxon>
    </lineage>
</organism>
<protein>
    <submittedName>
        <fullName evidence="1">Uncharacterized protein</fullName>
    </submittedName>
</protein>
<comment type="caution">
    <text evidence="1">The sequence shown here is derived from an EMBL/GenBank/DDBJ whole genome shotgun (WGS) entry which is preliminary data.</text>
</comment>
<dbReference type="EMBL" id="MKGL01000307">
    <property type="protein sequence ID" value="RNF00785.1"/>
    <property type="molecule type" value="Genomic_DNA"/>
</dbReference>
<keyword evidence="2" id="KW-1185">Reference proteome</keyword>
<evidence type="ECO:0000313" key="1">
    <source>
        <dbReference type="EMBL" id="RNF00785.1"/>
    </source>
</evidence>
<dbReference type="GeneID" id="40331343"/>
<gene>
    <name evidence="1" type="ORF">TraAM80_07410</name>
</gene>
<proteinExistence type="predicted"/>
<dbReference type="OrthoDB" id="272387at2759"/>
<dbReference type="VEuPathDB" id="TriTrypDB:TRSC58_01004"/>
<dbReference type="RefSeq" id="XP_029235963.1">
    <property type="nucleotide sequence ID" value="XM_029384203.1"/>
</dbReference>
<sequence length="742" mass="82612">MESKAAECNWVLLFDIALSHGESLRQQRLRYCGLLMLLRSAGLLGPTTGVYQVLLEPLWLIYGQPQQPSANGVTSKSDISLHDLTVDFDGFLAIMNVACLRCYQTQRCTELLEENIPVLDAVRLSAEDKVQLKESVVYAGRRYFKPLISRCTVLKRSVVSLNSMKNDWTPYTNQFVTHVMAAASEAIVFPLFRRYADSGRIYRAAFEKMVSDVFPNFTSIQRKSANSVFDYCGFSGIHNLMEHSSLELPRGRVAALELDSFAETLLMLGIVAFSDESKYEHHRPLTAKVWSVFEDYYSKFMNAPMVADPIVENKYATILPAISLLFPSPVPIDKTSSFIIGGWNLTVNGRDGTEVELAHDFPPRILQYDKVRKYSNGKRAMPSSECWPSSIAGLASKLLEEEMNEQNQAGYDLPIYGMRRCTVYLNQDRVMAIQRGPNRVEVVIPPSIWDVSVSTTHVRFIEEGDKGILTLSPITRAVISLRDGSGDTVFCSKEVFFVAEPLVEVLPLLHVRELKNIFANHTTEAGMTFEQFDSACVELCIETLVSQWGDCASFLKTYLDGRTVDELNDIEIASCKTDAITFEDFVAAVATLLLYQLDADGCKPNIPYLLGVLLSRAAHKFPPLSGGKTAVGATLTPSPPVKALQPYNARIDVPYANALRRKALSLDFISDVEEILKSVGKDRRPVRLLPDFPAEARTLAVVSQYSNDENGVCEKVKVASASLRGAFLKKEMVVCQQGSKTE</sequence>
<dbReference type="Proteomes" id="UP000283634">
    <property type="component" value="Unassembled WGS sequence"/>
</dbReference>
<dbReference type="AlphaFoldDB" id="A0A3R7K2U6"/>
<reference evidence="1 2" key="1">
    <citation type="journal article" date="2018" name="BMC Genomics">
        <title>Genomic comparison of Trypanosoma conorhini and Trypanosoma rangeli to Trypanosoma cruzi strains of high and low virulence.</title>
        <authorList>
            <person name="Bradwell K.R."/>
            <person name="Koparde V.N."/>
            <person name="Matveyev A.V."/>
            <person name="Serrano M.G."/>
            <person name="Alves J.M."/>
            <person name="Parikh H."/>
            <person name="Huang B."/>
            <person name="Lee V."/>
            <person name="Espinosa-Alvarez O."/>
            <person name="Ortiz P.A."/>
            <person name="Costa-Martins A.G."/>
            <person name="Teixeira M.M."/>
            <person name="Buck G.A."/>
        </authorList>
    </citation>
    <scope>NUCLEOTIDE SEQUENCE [LARGE SCALE GENOMIC DNA]</scope>
    <source>
        <strain evidence="1 2">AM80</strain>
    </source>
</reference>
<evidence type="ECO:0000313" key="2">
    <source>
        <dbReference type="Proteomes" id="UP000283634"/>
    </source>
</evidence>
<name>A0A3R7K2U6_TRYRA</name>
<accession>A0A3R7K2U6</accession>
<dbReference type="OMA" id="GYPPRIL"/>